<sequence>MNSYSNIPLKIRTISSIQLKTPQAALPKTGTQPVLKASDGHRPQRLGEGEELKEADFDSSGMIKVMKKGNRNSLQKTTEDIGNKRKLKRKSMFRVSMDDKDRQSGRLKSIMNKTHVNLSKILNSQSVNNYKQGRVQKIPKEIIRNLVSKRKKLGKSRAEMGNLQMKSTRRSVDTDLRGLDSLDFNIMKKIPLEIPSIVVNNYNSNFPTENLGFEDKVQKNETEELNKEIEKYKKREKRYINYTKVLEKEISRLTQNLSNNDKESLHHTIFQSIYTDDEGIPQLDKTHAMPSIQNMFQKDMVNSVIDLKQKIDILTSQNNKLEILLSKKRQECTQKDNVLRSYRRMITSLNSQLQGSGQFKRNSSQDCIQDKVKLEINSGTDHPKEAGFYFGEPVSNTTPKAVQELSIKNLYGIATQRNFVEIKRLKALEPFIKDLADCKTLYKMFKSSTSQVKKLINCKSCTVFIFDKKTVRFDQPPDSRLIKHKDYKISKENLNFVRLKIENDWIDCISENESEVSDPVFQKIEDIRYGVQTKESLVLPLFGSNKTIIAGIQLLYKAKRGFSGKETRTFNIDQIIFRMFTSLVQIKMNELFAERRYRFQTKHLYDTMSLSSKITTQKSYKSLIREVKNLLPPYFDFESVGVLLLDTKTKNLFTISEIQKEGEESDCDEYADSGDIISFPSNIGITGLIFNSEEVYISNDAQKDMKFTSDIDNLTSITEVFNFMIGPVYASQRNKPVGVIQLMNKKEKKPINEEDIDKFKIIQELLGRSISNTAQLHELINVTIGLKSNLGHLTRIASHPEL</sequence>
<keyword evidence="1" id="KW-0175">Coiled coil</keyword>
<name>A0AAD1XNL9_EUPCR</name>
<comment type="caution">
    <text evidence="4">The sequence shown here is derived from an EMBL/GenBank/DDBJ whole genome shotgun (WGS) entry which is preliminary data.</text>
</comment>
<gene>
    <name evidence="4" type="ORF">ECRASSUSDP1_LOCUS17295</name>
</gene>
<dbReference type="AlphaFoldDB" id="A0AAD1XNL9"/>
<reference evidence="4" key="1">
    <citation type="submission" date="2023-07" db="EMBL/GenBank/DDBJ databases">
        <authorList>
            <consortium name="AG Swart"/>
            <person name="Singh M."/>
            <person name="Singh A."/>
            <person name="Seah K."/>
            <person name="Emmerich C."/>
        </authorList>
    </citation>
    <scope>NUCLEOTIDE SEQUENCE</scope>
    <source>
        <strain evidence="4">DP1</strain>
    </source>
</reference>
<proteinExistence type="predicted"/>
<evidence type="ECO:0000313" key="5">
    <source>
        <dbReference type="Proteomes" id="UP001295684"/>
    </source>
</evidence>
<dbReference type="InterPro" id="IPR029016">
    <property type="entry name" value="GAF-like_dom_sf"/>
</dbReference>
<evidence type="ECO:0000256" key="1">
    <source>
        <dbReference type="SAM" id="Coils"/>
    </source>
</evidence>
<protein>
    <recommendedName>
        <fullName evidence="3">GAF domain-containing protein</fullName>
    </recommendedName>
</protein>
<feature type="domain" description="GAF" evidence="3">
    <location>
        <begin position="619"/>
        <end position="780"/>
    </location>
</feature>
<dbReference type="SMART" id="SM00065">
    <property type="entry name" value="GAF"/>
    <property type="match status" value="1"/>
</dbReference>
<evidence type="ECO:0000256" key="2">
    <source>
        <dbReference type="SAM" id="MobiDB-lite"/>
    </source>
</evidence>
<organism evidence="4 5">
    <name type="scientific">Euplotes crassus</name>
    <dbReference type="NCBI Taxonomy" id="5936"/>
    <lineage>
        <taxon>Eukaryota</taxon>
        <taxon>Sar</taxon>
        <taxon>Alveolata</taxon>
        <taxon>Ciliophora</taxon>
        <taxon>Intramacronucleata</taxon>
        <taxon>Spirotrichea</taxon>
        <taxon>Hypotrichia</taxon>
        <taxon>Euplotida</taxon>
        <taxon>Euplotidae</taxon>
        <taxon>Moneuplotes</taxon>
    </lineage>
</organism>
<dbReference type="EMBL" id="CAMPGE010017444">
    <property type="protein sequence ID" value="CAI2375929.1"/>
    <property type="molecule type" value="Genomic_DNA"/>
</dbReference>
<feature type="region of interest" description="Disordered" evidence="2">
    <location>
        <begin position="27"/>
        <end position="46"/>
    </location>
</feature>
<dbReference type="InterPro" id="IPR003018">
    <property type="entry name" value="GAF"/>
</dbReference>
<dbReference type="Gene3D" id="3.30.450.40">
    <property type="match status" value="2"/>
</dbReference>
<feature type="coiled-coil region" evidence="1">
    <location>
        <begin position="215"/>
        <end position="263"/>
    </location>
</feature>
<feature type="coiled-coil region" evidence="1">
    <location>
        <begin position="304"/>
        <end position="331"/>
    </location>
</feature>
<keyword evidence="5" id="KW-1185">Reference proteome</keyword>
<dbReference type="SUPFAM" id="SSF55781">
    <property type="entry name" value="GAF domain-like"/>
    <property type="match status" value="2"/>
</dbReference>
<dbReference type="Proteomes" id="UP001295684">
    <property type="component" value="Unassembled WGS sequence"/>
</dbReference>
<evidence type="ECO:0000259" key="3">
    <source>
        <dbReference type="SMART" id="SM00065"/>
    </source>
</evidence>
<evidence type="ECO:0000313" key="4">
    <source>
        <dbReference type="EMBL" id="CAI2375929.1"/>
    </source>
</evidence>
<accession>A0AAD1XNL9</accession>